<feature type="signal peptide" evidence="7">
    <location>
        <begin position="1"/>
        <end position="44"/>
    </location>
</feature>
<dbReference type="CDD" id="cd11614">
    <property type="entry name" value="SAF_CpaB_FlgA_like"/>
    <property type="match status" value="1"/>
</dbReference>
<keyword evidence="10" id="KW-1185">Reference proteome</keyword>
<evidence type="ECO:0000313" key="10">
    <source>
        <dbReference type="Proteomes" id="UP001161389"/>
    </source>
</evidence>
<evidence type="ECO:0000256" key="7">
    <source>
        <dbReference type="SAM" id="SignalP"/>
    </source>
</evidence>
<reference evidence="9" key="1">
    <citation type="journal article" date="2014" name="Int. J. Syst. Evol. Microbiol.">
        <title>Complete genome sequence of Corynebacterium casei LMG S-19264T (=DSM 44701T), isolated from a smear-ripened cheese.</title>
        <authorList>
            <consortium name="US DOE Joint Genome Institute (JGI-PGF)"/>
            <person name="Walter F."/>
            <person name="Albersmeier A."/>
            <person name="Kalinowski J."/>
            <person name="Ruckert C."/>
        </authorList>
    </citation>
    <scope>NUCLEOTIDE SEQUENCE</scope>
    <source>
        <strain evidence="9">NBRC 110071</strain>
    </source>
</reference>
<comment type="caution">
    <text evidence="9">The sequence shown here is derived from an EMBL/GenBank/DDBJ whole genome shotgun (WGS) entry which is preliminary data.</text>
</comment>
<feature type="chain" id="PRO_5041405369" description="Flagella basal body P-ring formation protein FlgA" evidence="7">
    <location>
        <begin position="45"/>
        <end position="264"/>
    </location>
</feature>
<organism evidence="9 10">
    <name type="scientific">Litoribrevibacter albus</name>
    <dbReference type="NCBI Taxonomy" id="1473156"/>
    <lineage>
        <taxon>Bacteria</taxon>
        <taxon>Pseudomonadati</taxon>
        <taxon>Pseudomonadota</taxon>
        <taxon>Gammaproteobacteria</taxon>
        <taxon>Oceanospirillales</taxon>
        <taxon>Oceanospirillaceae</taxon>
        <taxon>Litoribrevibacter</taxon>
    </lineage>
</organism>
<dbReference type="PANTHER" id="PTHR36307">
    <property type="entry name" value="FLAGELLA BASAL BODY P-RING FORMATION PROTEIN FLGA"/>
    <property type="match status" value="1"/>
</dbReference>
<dbReference type="GO" id="GO:0042597">
    <property type="term" value="C:periplasmic space"/>
    <property type="evidence" value="ECO:0007669"/>
    <property type="project" value="UniProtKB-SubCell"/>
</dbReference>
<accession>A0AA37SD07</accession>
<dbReference type="Gene3D" id="3.90.1210.10">
    <property type="entry name" value="Antifreeze-like/N-acetylneuraminic acid synthase C-terminal domain"/>
    <property type="match status" value="1"/>
</dbReference>
<name>A0AA37SD07_9GAMM</name>
<sequence>MTLGITMLHKLLVIKSSRFLEKAKQITGASCAMVLLSLSTSTLAAGTVGYQTQDVQVIPELMVNFITNEMTTAGINTTDLDFYPQKISQRLKLPNCKAPLDFYKEGSKTSFYGRNTIKVSCATPNWSFYSSVTVKAYGQVLTAASPISKDEIITQEHLQITRMDRSKITGNSLTDASSILGLSAKRPIRQGQILKAQQFEQPKLIERGDGVIIQAVGKAMTVSTAGEALSHGRLGENIRVRNIKSDREIIAKVKSKDTVVVMLY</sequence>
<proteinExistence type="inferred from homology"/>
<keyword evidence="9" id="KW-0966">Cell projection</keyword>
<keyword evidence="9" id="KW-0969">Cilium</keyword>
<dbReference type="InterPro" id="IPR013974">
    <property type="entry name" value="SAF"/>
</dbReference>
<dbReference type="Gene3D" id="2.30.30.760">
    <property type="match status" value="1"/>
</dbReference>
<keyword evidence="4 7" id="KW-0732">Signal</keyword>
<keyword evidence="5" id="KW-0574">Periplasm</keyword>
<evidence type="ECO:0000256" key="3">
    <source>
        <dbReference type="ARBA" id="ARBA00014754"/>
    </source>
</evidence>
<dbReference type="InterPro" id="IPR039246">
    <property type="entry name" value="Flagellar_FlgA"/>
</dbReference>
<dbReference type="NCBIfam" id="TIGR03170">
    <property type="entry name" value="flgA_cterm"/>
    <property type="match status" value="1"/>
</dbReference>
<dbReference type="InterPro" id="IPR017585">
    <property type="entry name" value="SAF_FlgA"/>
</dbReference>
<evidence type="ECO:0000256" key="2">
    <source>
        <dbReference type="ARBA" id="ARBA00010474"/>
    </source>
</evidence>
<dbReference type="Proteomes" id="UP001161389">
    <property type="component" value="Unassembled WGS sequence"/>
</dbReference>
<dbReference type="InterPro" id="IPR041231">
    <property type="entry name" value="FlgA_N"/>
</dbReference>
<comment type="function">
    <text evidence="6">Involved in the assembly process of the P-ring formation. It may associate with FlgF on the rod constituting a structure essential for the P-ring assembly or may act as a modulator protein for the P-ring assembly.</text>
</comment>
<evidence type="ECO:0000256" key="5">
    <source>
        <dbReference type="ARBA" id="ARBA00022764"/>
    </source>
</evidence>
<dbReference type="Pfam" id="PF17656">
    <property type="entry name" value="ChapFlgA_N"/>
    <property type="match status" value="1"/>
</dbReference>
<gene>
    <name evidence="9" type="primary">flgA</name>
    <name evidence="9" type="ORF">GCM10007876_26870</name>
</gene>
<evidence type="ECO:0000256" key="1">
    <source>
        <dbReference type="ARBA" id="ARBA00004418"/>
    </source>
</evidence>
<dbReference type="Pfam" id="PF13144">
    <property type="entry name" value="ChapFlgA"/>
    <property type="match status" value="1"/>
</dbReference>
<evidence type="ECO:0000313" key="9">
    <source>
        <dbReference type="EMBL" id="GLQ32208.1"/>
    </source>
</evidence>
<dbReference type="EMBL" id="BSNM01000015">
    <property type="protein sequence ID" value="GLQ32208.1"/>
    <property type="molecule type" value="Genomic_DNA"/>
</dbReference>
<evidence type="ECO:0000259" key="8">
    <source>
        <dbReference type="SMART" id="SM00858"/>
    </source>
</evidence>
<dbReference type="PANTHER" id="PTHR36307:SF1">
    <property type="entry name" value="FLAGELLA BASAL BODY P-RING FORMATION PROTEIN FLGA"/>
    <property type="match status" value="1"/>
</dbReference>
<dbReference type="GO" id="GO:0044780">
    <property type="term" value="P:bacterial-type flagellum assembly"/>
    <property type="evidence" value="ECO:0007669"/>
    <property type="project" value="InterPro"/>
</dbReference>
<dbReference type="SMART" id="SM00858">
    <property type="entry name" value="SAF"/>
    <property type="match status" value="1"/>
</dbReference>
<protein>
    <recommendedName>
        <fullName evidence="3">Flagella basal body P-ring formation protein FlgA</fullName>
    </recommendedName>
</protein>
<evidence type="ECO:0000256" key="4">
    <source>
        <dbReference type="ARBA" id="ARBA00022729"/>
    </source>
</evidence>
<feature type="domain" description="SAF" evidence="8">
    <location>
        <begin position="138"/>
        <end position="200"/>
    </location>
</feature>
<dbReference type="AlphaFoldDB" id="A0AA37SD07"/>
<comment type="similarity">
    <text evidence="2">Belongs to the FlgA family.</text>
</comment>
<keyword evidence="9" id="KW-0282">Flagellum</keyword>
<comment type="subcellular location">
    <subcellularLocation>
        <location evidence="1">Periplasm</location>
    </subcellularLocation>
</comment>
<reference evidence="9" key="2">
    <citation type="submission" date="2023-01" db="EMBL/GenBank/DDBJ databases">
        <title>Draft genome sequence of Litoribrevibacter albus strain NBRC 110071.</title>
        <authorList>
            <person name="Sun Q."/>
            <person name="Mori K."/>
        </authorList>
    </citation>
    <scope>NUCLEOTIDE SEQUENCE</scope>
    <source>
        <strain evidence="9">NBRC 110071</strain>
    </source>
</reference>
<evidence type="ECO:0000256" key="6">
    <source>
        <dbReference type="ARBA" id="ARBA00025643"/>
    </source>
</evidence>